<dbReference type="InterPro" id="IPR036514">
    <property type="entry name" value="SGNH_hydro_sf"/>
</dbReference>
<dbReference type="Pfam" id="PF13472">
    <property type="entry name" value="Lipase_GDSL_2"/>
    <property type="match status" value="1"/>
</dbReference>
<feature type="signal peptide" evidence="1">
    <location>
        <begin position="1"/>
        <end position="24"/>
    </location>
</feature>
<feature type="chain" id="PRO_5039161415" evidence="1">
    <location>
        <begin position="25"/>
        <end position="263"/>
    </location>
</feature>
<accession>A0A7W3PPE9</accession>
<proteinExistence type="predicted"/>
<dbReference type="EC" id="3.1.1.5" evidence="3"/>
<dbReference type="CDD" id="cd00229">
    <property type="entry name" value="SGNH_hydrolase"/>
    <property type="match status" value="1"/>
</dbReference>
<keyword evidence="1" id="KW-0732">Signal</keyword>
<sequence>MPTRRTRKRAILGGVSVFALVVLAAGVAAWADGHLAGTNSTFEAAQVAASPAATVNPSATVDLTPLDDPAPIVDPASSSALNVVAIGDSIMAGSGLNDDESWLAIVAESHGWKLTNLASDGSGFVTVGDDGDTFSDQTIVALSLHPDVIILSGSSNDLGVSQAVLANATTALIERIHLVLPQTIILTVDAIWGDTDFPGQLSEMDASVKLASARASGAYLDIGQPLSGIPNLMQADGVHPNVAGQAALAQAFDAALEASGLNL</sequence>
<evidence type="ECO:0000313" key="3">
    <source>
        <dbReference type="EMBL" id="MBA8829395.1"/>
    </source>
</evidence>
<comment type="caution">
    <text evidence="3">The sequence shown here is derived from an EMBL/GenBank/DDBJ whole genome shotgun (WGS) entry which is preliminary data.</text>
</comment>
<evidence type="ECO:0000313" key="4">
    <source>
        <dbReference type="Proteomes" id="UP000524237"/>
    </source>
</evidence>
<dbReference type="GO" id="GO:0004622">
    <property type="term" value="F:phosphatidylcholine lysophospholipase activity"/>
    <property type="evidence" value="ECO:0007669"/>
    <property type="project" value="UniProtKB-EC"/>
</dbReference>
<feature type="domain" description="SGNH hydrolase-type esterase" evidence="2">
    <location>
        <begin position="85"/>
        <end position="247"/>
    </location>
</feature>
<evidence type="ECO:0000259" key="2">
    <source>
        <dbReference type="Pfam" id="PF13472"/>
    </source>
</evidence>
<dbReference type="SUPFAM" id="SSF52266">
    <property type="entry name" value="SGNH hydrolase"/>
    <property type="match status" value="1"/>
</dbReference>
<dbReference type="EMBL" id="JACGWU010000004">
    <property type="protein sequence ID" value="MBA8829395.1"/>
    <property type="molecule type" value="Genomic_DNA"/>
</dbReference>
<keyword evidence="3" id="KW-0378">Hydrolase</keyword>
<reference evidence="3 4" key="1">
    <citation type="submission" date="2020-07" db="EMBL/GenBank/DDBJ databases">
        <title>Sequencing the genomes of 1000 actinobacteria strains.</title>
        <authorList>
            <person name="Klenk H.-P."/>
        </authorList>
    </citation>
    <scope>NUCLEOTIDE SEQUENCE [LARGE SCALE GENOMIC DNA]</scope>
    <source>
        <strain evidence="3 4">DSM 23737</strain>
    </source>
</reference>
<evidence type="ECO:0000256" key="1">
    <source>
        <dbReference type="SAM" id="SignalP"/>
    </source>
</evidence>
<dbReference type="Gene3D" id="3.40.50.1110">
    <property type="entry name" value="SGNH hydrolase"/>
    <property type="match status" value="1"/>
</dbReference>
<organism evidence="3 4">
    <name type="scientific">Alpinimonas psychrophila</name>
    <dbReference type="NCBI Taxonomy" id="748908"/>
    <lineage>
        <taxon>Bacteria</taxon>
        <taxon>Bacillati</taxon>
        <taxon>Actinomycetota</taxon>
        <taxon>Actinomycetes</taxon>
        <taxon>Micrococcales</taxon>
        <taxon>Microbacteriaceae</taxon>
        <taxon>Alpinimonas</taxon>
    </lineage>
</organism>
<gene>
    <name evidence="3" type="ORF">FB555_001500</name>
</gene>
<dbReference type="AlphaFoldDB" id="A0A7W3PPE9"/>
<dbReference type="Proteomes" id="UP000524237">
    <property type="component" value="Unassembled WGS sequence"/>
</dbReference>
<dbReference type="EC" id="3.1.2.-" evidence="3"/>
<dbReference type="InterPro" id="IPR013830">
    <property type="entry name" value="SGNH_hydro"/>
</dbReference>
<keyword evidence="4" id="KW-1185">Reference proteome</keyword>
<dbReference type="RefSeq" id="WP_182484832.1">
    <property type="nucleotide sequence ID" value="NZ_JACGWU010000004.1"/>
</dbReference>
<protein>
    <submittedName>
        <fullName evidence="3">Acyl-CoA thioesterase-1</fullName>
        <ecNumber evidence="3">3.1.1.5</ecNumber>
        <ecNumber evidence="3">3.1.2.-</ecNumber>
    </submittedName>
</protein>
<name>A0A7W3PPE9_9MICO</name>